<dbReference type="InterPro" id="IPR052400">
    <property type="entry name" value="Zn2-C6_fungal_TF"/>
</dbReference>
<sequence>MSELPPEFEHAGPASTAQQSTSTPVTAISSGLSLPKPIQQPPGYGICRRTHKKSRTGCATCKSRKIKCDERHPACLNCISHGVECPFLKPRTVNVTTTSTSASATRRQAPRDKSHSPTSSTNEYSTAIPPAVTPTENPDELPLAELELLHYYTTKTYSTLTADPSLWDFWRDDVVQLGLNRDYIMRAVLAVSALHLAYHRPERRDFYTAQGILLHQKASRSAMRCMAAGKDMDKDEAASLFLFSMLTIFFALACPRRSQPDGSFFIGESGFPDWAFLLSGCRSLSDHVLGERGMETVAAPFLVYGRKRYLASYQAILDEKAKAGPDDAKESMLLAPLRQRIEAAVSDPDLLQRYTHALDQLELALVVRQNPDTPRDVLDAMVWLWMVSETLVPLLKVPTQTQEAVAIFAHYSILLKHNESHWWLQGWGDHLMSRALEILDDEHREWLEWPIQQMGWKAPGGR</sequence>
<dbReference type="PROSITE" id="PS00463">
    <property type="entry name" value="ZN2_CY6_FUNGAL_1"/>
    <property type="match status" value="1"/>
</dbReference>
<feature type="compositionally biased region" description="Polar residues" evidence="2">
    <location>
        <begin position="15"/>
        <end position="32"/>
    </location>
</feature>
<feature type="region of interest" description="Disordered" evidence="2">
    <location>
        <begin position="97"/>
        <end position="138"/>
    </location>
</feature>
<dbReference type="PRINTS" id="PR00755">
    <property type="entry name" value="AFLATOXINBRP"/>
</dbReference>
<evidence type="ECO:0000256" key="1">
    <source>
        <dbReference type="ARBA" id="ARBA00023242"/>
    </source>
</evidence>
<accession>A0ABQ0GGL0</accession>
<dbReference type="PANTHER" id="PTHR47657">
    <property type="entry name" value="STEROL REGULATORY ELEMENT-BINDING PROTEIN ECM22"/>
    <property type="match status" value="1"/>
</dbReference>
<name>A0ABQ0GGL0_9PEZI</name>
<dbReference type="InterPro" id="IPR021858">
    <property type="entry name" value="Fun_TF"/>
</dbReference>
<reference evidence="4 5" key="1">
    <citation type="submission" date="2024-09" db="EMBL/GenBank/DDBJ databases">
        <title>Itraconazole resistance in Madurella fahalii resulting from another homologue of gene encoding cytochrome P450 14-alpha sterol demethylase (CYP51).</title>
        <authorList>
            <person name="Yoshioka I."/>
            <person name="Fahal A.H."/>
            <person name="Kaneko S."/>
            <person name="Yaguchi T."/>
        </authorList>
    </citation>
    <scope>NUCLEOTIDE SEQUENCE [LARGE SCALE GENOMIC DNA]</scope>
    <source>
        <strain evidence="4 5">IFM 68171</strain>
    </source>
</reference>
<dbReference type="RefSeq" id="XP_070918628.1">
    <property type="nucleotide sequence ID" value="XM_071062527.1"/>
</dbReference>
<evidence type="ECO:0000313" key="5">
    <source>
        <dbReference type="Proteomes" id="UP001628179"/>
    </source>
</evidence>
<dbReference type="CDD" id="cd00067">
    <property type="entry name" value="GAL4"/>
    <property type="match status" value="1"/>
</dbReference>
<protein>
    <submittedName>
        <fullName evidence="4">Transcription factor</fullName>
    </submittedName>
</protein>
<dbReference type="Pfam" id="PF00172">
    <property type="entry name" value="Zn_clus"/>
    <property type="match status" value="1"/>
</dbReference>
<dbReference type="SUPFAM" id="SSF57701">
    <property type="entry name" value="Zn2/Cys6 DNA-binding domain"/>
    <property type="match status" value="1"/>
</dbReference>
<dbReference type="PANTHER" id="PTHR47657:SF7">
    <property type="entry name" value="STEROL REGULATORY ELEMENT-BINDING PROTEIN ECM22"/>
    <property type="match status" value="1"/>
</dbReference>
<gene>
    <name evidence="4" type="ORF">MFIFM68171_07107</name>
</gene>
<dbReference type="SMART" id="SM00066">
    <property type="entry name" value="GAL4"/>
    <property type="match status" value="1"/>
</dbReference>
<organism evidence="4 5">
    <name type="scientific">Madurella fahalii</name>
    <dbReference type="NCBI Taxonomy" id="1157608"/>
    <lineage>
        <taxon>Eukaryota</taxon>
        <taxon>Fungi</taxon>
        <taxon>Dikarya</taxon>
        <taxon>Ascomycota</taxon>
        <taxon>Pezizomycotina</taxon>
        <taxon>Sordariomycetes</taxon>
        <taxon>Sordariomycetidae</taxon>
        <taxon>Sordariales</taxon>
        <taxon>Sordariales incertae sedis</taxon>
        <taxon>Madurella</taxon>
    </lineage>
</organism>
<dbReference type="PROSITE" id="PS50048">
    <property type="entry name" value="ZN2_CY6_FUNGAL_2"/>
    <property type="match status" value="1"/>
</dbReference>
<proteinExistence type="predicted"/>
<dbReference type="EMBL" id="BAAFSV010000004">
    <property type="protein sequence ID" value="GAB1316897.1"/>
    <property type="molecule type" value="Genomic_DNA"/>
</dbReference>
<dbReference type="Proteomes" id="UP001628179">
    <property type="component" value="Unassembled WGS sequence"/>
</dbReference>
<dbReference type="InterPro" id="IPR001138">
    <property type="entry name" value="Zn2Cys6_DnaBD"/>
</dbReference>
<comment type="caution">
    <text evidence="4">The sequence shown here is derived from an EMBL/GenBank/DDBJ whole genome shotgun (WGS) entry which is preliminary data.</text>
</comment>
<feature type="domain" description="Zn(2)-C6 fungal-type" evidence="3">
    <location>
        <begin position="57"/>
        <end position="87"/>
    </location>
</feature>
<evidence type="ECO:0000259" key="3">
    <source>
        <dbReference type="PROSITE" id="PS50048"/>
    </source>
</evidence>
<feature type="compositionally biased region" description="Polar residues" evidence="2">
    <location>
        <begin position="116"/>
        <end position="125"/>
    </location>
</feature>
<dbReference type="Pfam" id="PF11951">
    <property type="entry name" value="Fungal_trans_2"/>
    <property type="match status" value="1"/>
</dbReference>
<evidence type="ECO:0000256" key="2">
    <source>
        <dbReference type="SAM" id="MobiDB-lite"/>
    </source>
</evidence>
<keyword evidence="1" id="KW-0539">Nucleus</keyword>
<dbReference type="InterPro" id="IPR036864">
    <property type="entry name" value="Zn2-C6_fun-type_DNA-bd_sf"/>
</dbReference>
<dbReference type="Gene3D" id="4.10.240.10">
    <property type="entry name" value="Zn(2)-C6 fungal-type DNA-binding domain"/>
    <property type="match status" value="1"/>
</dbReference>
<feature type="region of interest" description="Disordered" evidence="2">
    <location>
        <begin position="1"/>
        <end position="49"/>
    </location>
</feature>
<dbReference type="GeneID" id="98177850"/>
<keyword evidence="5" id="KW-1185">Reference proteome</keyword>
<evidence type="ECO:0000313" key="4">
    <source>
        <dbReference type="EMBL" id="GAB1316897.1"/>
    </source>
</evidence>